<dbReference type="InterPro" id="IPR015920">
    <property type="entry name" value="Cellobiose_DH-like_cyt"/>
</dbReference>
<evidence type="ECO:0000256" key="7">
    <source>
        <dbReference type="SAM" id="MobiDB-lite"/>
    </source>
</evidence>
<sequence length="421" mass="45337">MVQILSVLVAAAAFFSPAVLAVNFSSFVSDTQSISFSINIPDGATSDELYFSMSGPSRCTWLAVGMGNNKMENTLVFTSYSDTSGKNITLSPRIAGKHSEPVYTKDVKITILPGTGIFDDIATINAKCSNCRKWKGGSIDPNDTAAKFIWANGGIGDLKSNSLSADTKRHGSYGKFKMDLSKAVGPGGALLLTAGNSSSAGSQELSEKADRDFSSGAHALIMVFVFVGLMPLAILILRVFNSPKYHGIAQGFSALLGLIGAALGLSIGVKYNRSKKFNSAHQIIGLLVIIMMIGQFVLGFMHHRMYKKTKLPTKLAPIHVWLGRLVIAGGVINGFLGFPLALNSRFNWALLSIALLVVIVSGTLAFWRWRRNIQQQKTADAVATGGTGGYQAQPWRTDDQNDVNLQQMNYPPPPTYGNAYR</sequence>
<evidence type="ECO:0000259" key="10">
    <source>
        <dbReference type="SMART" id="SM00664"/>
    </source>
</evidence>
<dbReference type="Pfam" id="PF03188">
    <property type="entry name" value="Cytochrom_B561"/>
    <property type="match status" value="1"/>
</dbReference>
<keyword evidence="2" id="KW-0813">Transport</keyword>
<dbReference type="OrthoDB" id="19261at2759"/>
<comment type="caution">
    <text evidence="12">The sequence shown here is derived from an EMBL/GenBank/DDBJ whole genome shotgun (WGS) entry which is preliminary data.</text>
</comment>
<dbReference type="InterPro" id="IPR005018">
    <property type="entry name" value="DOMON_domain"/>
</dbReference>
<feature type="transmembrane region" description="Helical" evidence="8">
    <location>
        <begin position="219"/>
        <end position="240"/>
    </location>
</feature>
<keyword evidence="4" id="KW-0249">Electron transport</keyword>
<dbReference type="AlphaFoldDB" id="A0A9N9LWL2"/>
<dbReference type="CDD" id="cd08760">
    <property type="entry name" value="Cyt_b561_FRRS1_like"/>
    <property type="match status" value="1"/>
</dbReference>
<feature type="transmembrane region" description="Helical" evidence="8">
    <location>
        <begin position="252"/>
        <end position="271"/>
    </location>
</feature>
<dbReference type="InterPro" id="IPR006593">
    <property type="entry name" value="Cyt_b561/ferric_Rdtase_TM"/>
</dbReference>
<reference evidence="12" key="1">
    <citation type="submission" date="2021-07" db="EMBL/GenBank/DDBJ databases">
        <authorList>
            <person name="Durling M."/>
        </authorList>
    </citation>
    <scope>NUCLEOTIDE SEQUENCE</scope>
</reference>
<evidence type="ECO:0000256" key="8">
    <source>
        <dbReference type="SAM" id="Phobius"/>
    </source>
</evidence>
<accession>A0A9N9LWL2</accession>
<keyword evidence="3 8" id="KW-0812">Transmembrane</keyword>
<keyword evidence="13" id="KW-1185">Reference proteome</keyword>
<dbReference type="Proteomes" id="UP000701801">
    <property type="component" value="Unassembled WGS sequence"/>
</dbReference>
<feature type="domain" description="Cytochrome b561" evidence="11">
    <location>
        <begin position="217"/>
        <end position="338"/>
    </location>
</feature>
<keyword evidence="5 8" id="KW-1133">Transmembrane helix</keyword>
<dbReference type="Gene3D" id="1.20.120.1770">
    <property type="match status" value="1"/>
</dbReference>
<evidence type="ECO:0000256" key="4">
    <source>
        <dbReference type="ARBA" id="ARBA00022982"/>
    </source>
</evidence>
<evidence type="ECO:0000256" key="3">
    <source>
        <dbReference type="ARBA" id="ARBA00022692"/>
    </source>
</evidence>
<evidence type="ECO:0000256" key="5">
    <source>
        <dbReference type="ARBA" id="ARBA00022989"/>
    </source>
</evidence>
<feature type="region of interest" description="Disordered" evidence="7">
    <location>
        <begin position="402"/>
        <end position="421"/>
    </location>
</feature>
<dbReference type="EMBL" id="CAJVRM010000283">
    <property type="protein sequence ID" value="CAG8978831.1"/>
    <property type="molecule type" value="Genomic_DNA"/>
</dbReference>
<protein>
    <submittedName>
        <fullName evidence="12">Uncharacterized protein</fullName>
    </submittedName>
</protein>
<feature type="transmembrane region" description="Helical" evidence="8">
    <location>
        <begin position="321"/>
        <end position="342"/>
    </location>
</feature>
<evidence type="ECO:0000256" key="6">
    <source>
        <dbReference type="ARBA" id="ARBA00023136"/>
    </source>
</evidence>
<evidence type="ECO:0000259" key="11">
    <source>
        <dbReference type="SMART" id="SM00665"/>
    </source>
</evidence>
<feature type="transmembrane region" description="Helical" evidence="8">
    <location>
        <begin position="283"/>
        <end position="301"/>
    </location>
</feature>
<evidence type="ECO:0000256" key="9">
    <source>
        <dbReference type="SAM" id="SignalP"/>
    </source>
</evidence>
<organism evidence="12 13">
    <name type="scientific">Hymenoscyphus albidus</name>
    <dbReference type="NCBI Taxonomy" id="595503"/>
    <lineage>
        <taxon>Eukaryota</taxon>
        <taxon>Fungi</taxon>
        <taxon>Dikarya</taxon>
        <taxon>Ascomycota</taxon>
        <taxon>Pezizomycotina</taxon>
        <taxon>Leotiomycetes</taxon>
        <taxon>Helotiales</taxon>
        <taxon>Helotiaceae</taxon>
        <taxon>Hymenoscyphus</taxon>
    </lineage>
</organism>
<dbReference type="Gene3D" id="2.60.40.1210">
    <property type="entry name" value="Cellobiose dehydrogenase, cytochrome domain"/>
    <property type="match status" value="1"/>
</dbReference>
<dbReference type="Pfam" id="PF16010">
    <property type="entry name" value="CDH-cyt"/>
    <property type="match status" value="1"/>
</dbReference>
<feature type="chain" id="PRO_5040200819" evidence="9">
    <location>
        <begin position="22"/>
        <end position="421"/>
    </location>
</feature>
<dbReference type="GO" id="GO:0016020">
    <property type="term" value="C:membrane"/>
    <property type="evidence" value="ECO:0007669"/>
    <property type="project" value="UniProtKB-SubCell"/>
</dbReference>
<dbReference type="CDD" id="cd09630">
    <property type="entry name" value="CDH_like_cytochrome"/>
    <property type="match status" value="1"/>
</dbReference>
<name>A0A9N9LWL2_9HELO</name>
<evidence type="ECO:0000256" key="2">
    <source>
        <dbReference type="ARBA" id="ARBA00022448"/>
    </source>
</evidence>
<evidence type="ECO:0000313" key="12">
    <source>
        <dbReference type="EMBL" id="CAG8978831.1"/>
    </source>
</evidence>
<dbReference type="PANTHER" id="PTHR47797">
    <property type="entry name" value="DEHYDROGENASE, PUTATIVE (AFU_ORTHOLOGUE AFUA_8G05805)-RELATED"/>
    <property type="match status" value="1"/>
</dbReference>
<evidence type="ECO:0000256" key="1">
    <source>
        <dbReference type="ARBA" id="ARBA00004370"/>
    </source>
</evidence>
<dbReference type="SMART" id="SM00664">
    <property type="entry name" value="DoH"/>
    <property type="match status" value="1"/>
</dbReference>
<evidence type="ECO:0000313" key="13">
    <source>
        <dbReference type="Proteomes" id="UP000701801"/>
    </source>
</evidence>
<gene>
    <name evidence="12" type="ORF">HYALB_00013205</name>
</gene>
<dbReference type="SUPFAM" id="SSF49344">
    <property type="entry name" value="CBD9-like"/>
    <property type="match status" value="1"/>
</dbReference>
<feature type="domain" description="DOMON" evidence="10">
    <location>
        <begin position="61"/>
        <end position="153"/>
    </location>
</feature>
<feature type="transmembrane region" description="Helical" evidence="8">
    <location>
        <begin position="348"/>
        <end position="367"/>
    </location>
</feature>
<comment type="subcellular location">
    <subcellularLocation>
        <location evidence="1">Membrane</location>
    </subcellularLocation>
</comment>
<feature type="signal peptide" evidence="9">
    <location>
        <begin position="1"/>
        <end position="21"/>
    </location>
</feature>
<keyword evidence="9" id="KW-0732">Signal</keyword>
<keyword evidence="6 8" id="KW-0472">Membrane</keyword>
<dbReference type="PANTHER" id="PTHR47797:SF1">
    <property type="entry name" value="CYTOCHROME B561 DOMAIN-CONTAINING PROTEIN-RELATED"/>
    <property type="match status" value="1"/>
</dbReference>
<dbReference type="SMART" id="SM00665">
    <property type="entry name" value="B561"/>
    <property type="match status" value="1"/>
</dbReference>
<proteinExistence type="predicted"/>